<sequence length="164" mass="18194">MPASRPFLWRTGPDGKREVSWRLRVLVWVLPGLLAVAGLLMLAWEGYRHLASTPTEGEVVRVYAWQGETVFDRGTTNYGPVFRYMWSDGEMTEATSGSSSPDFDFEIGSRHEIRYFPARKANVVLPGAHNWLPGLVILALAAVTAVPAFLLHVKVQRWLAGGAA</sequence>
<accession>A0A2T0RK39</accession>
<dbReference type="OrthoDB" id="7871624at2"/>
<keyword evidence="1" id="KW-0472">Membrane</keyword>
<dbReference type="Proteomes" id="UP000239480">
    <property type="component" value="Unassembled WGS sequence"/>
</dbReference>
<feature type="transmembrane region" description="Helical" evidence="1">
    <location>
        <begin position="131"/>
        <end position="151"/>
    </location>
</feature>
<dbReference type="AlphaFoldDB" id="A0A2T0RK39"/>
<reference evidence="2 3" key="1">
    <citation type="submission" date="2018-03" db="EMBL/GenBank/DDBJ databases">
        <title>Genomic Encyclopedia of Archaeal and Bacterial Type Strains, Phase II (KMG-II): from individual species to whole genera.</title>
        <authorList>
            <person name="Goeker M."/>
        </authorList>
    </citation>
    <scope>NUCLEOTIDE SEQUENCE [LARGE SCALE GENOMIC DNA]</scope>
    <source>
        <strain evidence="2 3">DSM 29328</strain>
    </source>
</reference>
<keyword evidence="1" id="KW-0812">Transmembrane</keyword>
<evidence type="ECO:0000313" key="3">
    <source>
        <dbReference type="Proteomes" id="UP000239480"/>
    </source>
</evidence>
<dbReference type="EMBL" id="PVTD01000009">
    <property type="protein sequence ID" value="PRY21501.1"/>
    <property type="molecule type" value="Genomic_DNA"/>
</dbReference>
<proteinExistence type="predicted"/>
<gene>
    <name evidence="2" type="ORF">CLV78_109114</name>
</gene>
<evidence type="ECO:0000256" key="1">
    <source>
        <dbReference type="SAM" id="Phobius"/>
    </source>
</evidence>
<comment type="caution">
    <text evidence="2">The sequence shown here is derived from an EMBL/GenBank/DDBJ whole genome shotgun (WGS) entry which is preliminary data.</text>
</comment>
<evidence type="ECO:0000313" key="2">
    <source>
        <dbReference type="EMBL" id="PRY21501.1"/>
    </source>
</evidence>
<protein>
    <recommendedName>
        <fullName evidence="4">DUF3592 domain-containing protein</fullName>
    </recommendedName>
</protein>
<name>A0A2T0RK39_9RHOB</name>
<organism evidence="2 3">
    <name type="scientific">Aliiruegeria haliotis</name>
    <dbReference type="NCBI Taxonomy" id="1280846"/>
    <lineage>
        <taxon>Bacteria</taxon>
        <taxon>Pseudomonadati</taxon>
        <taxon>Pseudomonadota</taxon>
        <taxon>Alphaproteobacteria</taxon>
        <taxon>Rhodobacterales</taxon>
        <taxon>Roseobacteraceae</taxon>
        <taxon>Aliiruegeria</taxon>
    </lineage>
</organism>
<keyword evidence="3" id="KW-1185">Reference proteome</keyword>
<keyword evidence="1" id="KW-1133">Transmembrane helix</keyword>
<feature type="transmembrane region" description="Helical" evidence="1">
    <location>
        <begin position="25"/>
        <end position="44"/>
    </location>
</feature>
<evidence type="ECO:0008006" key="4">
    <source>
        <dbReference type="Google" id="ProtNLM"/>
    </source>
</evidence>